<dbReference type="GO" id="GO:0005737">
    <property type="term" value="C:cytoplasm"/>
    <property type="evidence" value="ECO:0007669"/>
    <property type="project" value="TreeGrafter"/>
</dbReference>
<gene>
    <name evidence="3" type="ORF">SRT_08170</name>
</gene>
<evidence type="ECO:0000313" key="3">
    <source>
        <dbReference type="EMBL" id="BAQ24078.1"/>
    </source>
</evidence>
<keyword evidence="4" id="KW-1185">Reference proteome</keyword>
<sequence length="267" mass="30030">MIIDNIQHVMFPIAAQVEKLEKAKVDKAILFCTTPHPEKARSYKELKEEMSILFKVLSGDGLQVASLNRMKQNNQEVVQAIQKYPQKFYGFGSVPLGLSLNDTIDWIEEQIVRNGLKGLGEFTPGSDEQVGQLETIFQALVKFPSLPVWVHTFNPVSLKGIQTLMHLTKKYPHISVIFGHMGGYYWMNVIDFVKETPNAFIDLSGTFSTLAVRMAITEIPQKCLFGSDAPYGEPFMSKELVEYLAPTDTIRDMVLGGNIQKLLELSN</sequence>
<keyword evidence="1" id="KW-0456">Lyase</keyword>
<evidence type="ECO:0000256" key="1">
    <source>
        <dbReference type="ARBA" id="ARBA00023239"/>
    </source>
</evidence>
<dbReference type="Gene3D" id="3.20.20.140">
    <property type="entry name" value="Metal-dependent hydrolases"/>
    <property type="match status" value="1"/>
</dbReference>
<dbReference type="KEGG" id="strg:SRT_08170"/>
<dbReference type="GO" id="GO:0019748">
    <property type="term" value="P:secondary metabolic process"/>
    <property type="evidence" value="ECO:0007669"/>
    <property type="project" value="TreeGrafter"/>
</dbReference>
<dbReference type="GO" id="GO:0016831">
    <property type="term" value="F:carboxy-lyase activity"/>
    <property type="evidence" value="ECO:0007669"/>
    <property type="project" value="InterPro"/>
</dbReference>
<evidence type="ECO:0000259" key="2">
    <source>
        <dbReference type="Pfam" id="PF04909"/>
    </source>
</evidence>
<proteinExistence type="predicted"/>
<dbReference type="Proteomes" id="UP000217758">
    <property type="component" value="Chromosome"/>
</dbReference>
<accession>A0A1L7LIW9</accession>
<dbReference type="InterPro" id="IPR032465">
    <property type="entry name" value="ACMSD"/>
</dbReference>
<organism evidence="3 4">
    <name type="scientific">Streptococcus troglodytae</name>
    <dbReference type="NCBI Taxonomy" id="1111760"/>
    <lineage>
        <taxon>Bacteria</taxon>
        <taxon>Bacillati</taxon>
        <taxon>Bacillota</taxon>
        <taxon>Bacilli</taxon>
        <taxon>Lactobacillales</taxon>
        <taxon>Streptococcaceae</taxon>
        <taxon>Streptococcus</taxon>
    </lineage>
</organism>
<evidence type="ECO:0000313" key="4">
    <source>
        <dbReference type="Proteomes" id="UP000217758"/>
    </source>
</evidence>
<dbReference type="PANTHER" id="PTHR21240:SF28">
    <property type="entry name" value="ISO-OROTATE DECARBOXYLASE (EUROFUNG)"/>
    <property type="match status" value="1"/>
</dbReference>
<dbReference type="PANTHER" id="PTHR21240">
    <property type="entry name" value="2-AMINO-3-CARBOXYLMUCONATE-6-SEMIALDEHYDE DECARBOXYLASE"/>
    <property type="match status" value="1"/>
</dbReference>
<dbReference type="SUPFAM" id="SSF51556">
    <property type="entry name" value="Metallo-dependent hydrolases"/>
    <property type="match status" value="1"/>
</dbReference>
<dbReference type="InterPro" id="IPR032466">
    <property type="entry name" value="Metal_Hydrolase"/>
</dbReference>
<dbReference type="GO" id="GO:0016787">
    <property type="term" value="F:hydrolase activity"/>
    <property type="evidence" value="ECO:0007669"/>
    <property type="project" value="UniProtKB-KW"/>
</dbReference>
<keyword evidence="3" id="KW-0378">Hydrolase</keyword>
<name>A0A1L7LIW9_9STRE</name>
<protein>
    <submittedName>
        <fullName evidence="3">Amidohydrolase family protein</fullName>
    </submittedName>
</protein>
<feature type="domain" description="Amidohydrolase-related" evidence="2">
    <location>
        <begin position="72"/>
        <end position="264"/>
    </location>
</feature>
<reference evidence="3 4" key="1">
    <citation type="journal article" date="2016" name="Microbiol. Immunol.">
        <title>Complete genome sequence of Streptococcus troglodytae TKU31 isolated from the oral cavity of a chimpanzee (Pan troglodytes).</title>
        <authorList>
            <person name="Okamoto M."/>
            <person name="Naito M."/>
            <person name="Miyanohara M."/>
            <person name="Imai S."/>
            <person name="Nomura Y."/>
            <person name="Saito W."/>
            <person name="Momoi Y."/>
            <person name="Takada K."/>
            <person name="Miyabe-Nishiwaki T."/>
            <person name="Tomonaga M."/>
            <person name="Hanada N."/>
        </authorList>
    </citation>
    <scope>NUCLEOTIDE SEQUENCE [LARGE SCALE GENOMIC DNA]</scope>
    <source>
        <strain evidence="4">TKU 31</strain>
    </source>
</reference>
<dbReference type="EMBL" id="AP014612">
    <property type="protein sequence ID" value="BAQ24078.1"/>
    <property type="molecule type" value="Genomic_DNA"/>
</dbReference>
<dbReference type="RefSeq" id="WP_128833151.1">
    <property type="nucleotide sequence ID" value="NZ_AP014612.1"/>
</dbReference>
<dbReference type="Pfam" id="PF04909">
    <property type="entry name" value="Amidohydro_2"/>
    <property type="match status" value="1"/>
</dbReference>
<dbReference type="AlphaFoldDB" id="A0A1L7LIW9"/>
<dbReference type="InterPro" id="IPR006680">
    <property type="entry name" value="Amidohydro-rel"/>
</dbReference>